<name>A0A5E4PG72_9COXI</name>
<dbReference type="GO" id="GO:0015074">
    <property type="term" value="P:DNA integration"/>
    <property type="evidence" value="ECO:0007669"/>
    <property type="project" value="InterPro"/>
</dbReference>
<evidence type="ECO:0000259" key="2">
    <source>
        <dbReference type="PROSITE" id="PS51898"/>
    </source>
</evidence>
<dbReference type="PROSITE" id="PS51898">
    <property type="entry name" value="TYR_RECOMBINASE"/>
    <property type="match status" value="1"/>
</dbReference>
<reference evidence="3 4" key="1">
    <citation type="submission" date="2019-08" db="EMBL/GenBank/DDBJ databases">
        <authorList>
            <person name="Guy L."/>
        </authorList>
    </citation>
    <scope>NUCLEOTIDE SEQUENCE [LARGE SCALE GENOMIC DNA]</scope>
    <source>
        <strain evidence="3 4">SGT-108</strain>
    </source>
</reference>
<dbReference type="EMBL" id="LR699119">
    <property type="protein sequence ID" value="VVC75346.1"/>
    <property type="molecule type" value="Genomic_DNA"/>
</dbReference>
<evidence type="ECO:0000313" key="3">
    <source>
        <dbReference type="EMBL" id="VVC75346.1"/>
    </source>
</evidence>
<accession>A0A5E4PG72</accession>
<dbReference type="InterPro" id="IPR013762">
    <property type="entry name" value="Integrase-like_cat_sf"/>
</dbReference>
<organism evidence="3 4">
    <name type="scientific">Aquicella siphonis</name>
    <dbReference type="NCBI Taxonomy" id="254247"/>
    <lineage>
        <taxon>Bacteria</taxon>
        <taxon>Pseudomonadati</taxon>
        <taxon>Pseudomonadota</taxon>
        <taxon>Gammaproteobacteria</taxon>
        <taxon>Legionellales</taxon>
        <taxon>Coxiellaceae</taxon>
        <taxon>Aquicella</taxon>
    </lineage>
</organism>
<dbReference type="InterPro" id="IPR002104">
    <property type="entry name" value="Integrase_catalytic"/>
</dbReference>
<dbReference type="SUPFAM" id="SSF56349">
    <property type="entry name" value="DNA breaking-rejoining enzymes"/>
    <property type="match status" value="1"/>
</dbReference>
<sequence length="70" mass="7892">MRHHFASRLVMAGVDLNTVRELLGHSEMTMTLRYAHLAPEHKAKAVEKLVAAAVNTRIEAREQTTEIEPN</sequence>
<dbReference type="GO" id="GO:0003677">
    <property type="term" value="F:DNA binding"/>
    <property type="evidence" value="ECO:0007669"/>
    <property type="project" value="InterPro"/>
</dbReference>
<keyword evidence="1" id="KW-0233">DNA recombination</keyword>
<feature type="domain" description="Tyr recombinase" evidence="2">
    <location>
        <begin position="1"/>
        <end position="47"/>
    </location>
</feature>
<proteinExistence type="predicted"/>
<keyword evidence="4" id="KW-1185">Reference proteome</keyword>
<dbReference type="Pfam" id="PF00589">
    <property type="entry name" value="Phage_integrase"/>
    <property type="match status" value="1"/>
</dbReference>
<gene>
    <name evidence="3" type="primary">xerC_2</name>
    <name evidence="3" type="ORF">AQUSIP_06360</name>
</gene>
<evidence type="ECO:0000313" key="4">
    <source>
        <dbReference type="Proteomes" id="UP000324194"/>
    </source>
</evidence>
<dbReference type="GO" id="GO:0006310">
    <property type="term" value="P:DNA recombination"/>
    <property type="evidence" value="ECO:0007669"/>
    <property type="project" value="UniProtKB-KW"/>
</dbReference>
<dbReference type="KEGG" id="asip:AQUSIP_06360"/>
<evidence type="ECO:0000256" key="1">
    <source>
        <dbReference type="ARBA" id="ARBA00023172"/>
    </source>
</evidence>
<dbReference type="Proteomes" id="UP000324194">
    <property type="component" value="Chromosome 1"/>
</dbReference>
<dbReference type="Gene3D" id="1.10.443.10">
    <property type="entry name" value="Intergrase catalytic core"/>
    <property type="match status" value="1"/>
</dbReference>
<dbReference type="InterPro" id="IPR011010">
    <property type="entry name" value="DNA_brk_join_enz"/>
</dbReference>
<dbReference type="AlphaFoldDB" id="A0A5E4PG72"/>
<protein>
    <submittedName>
        <fullName evidence="3">Tyrosine recombinase XerC</fullName>
    </submittedName>
</protein>